<feature type="domain" description="HNH nuclease" evidence="1">
    <location>
        <begin position="236"/>
        <end position="285"/>
    </location>
</feature>
<evidence type="ECO:0000313" key="2">
    <source>
        <dbReference type="EMBL" id="RDS60334.1"/>
    </source>
</evidence>
<dbReference type="InterPro" id="IPR003615">
    <property type="entry name" value="HNH_nuc"/>
</dbReference>
<name>A0ABX9I6I5_9LACO</name>
<dbReference type="GO" id="GO:0004519">
    <property type="term" value="F:endonuclease activity"/>
    <property type="evidence" value="ECO:0007669"/>
    <property type="project" value="UniProtKB-KW"/>
</dbReference>
<proteinExistence type="predicted"/>
<sequence>MMNNNMTSIREYYRDLDDNQKDILDWFYDMSHTVNMLPKGMKTDRGNLLVSPAMGIWKSKNLEFATSVKQTIKGPYRDSEPIMDVDGDGTQLMLYRQRESDSGHINSDKNNLSSNVALTVNLDLKIPIGIVIEQKKKIDNRKTYKFFIGMVLGWEDGFFLIQIANKDGLVNAKKPLKQLEKSFEKIDTDNNDFNEDEKFDVHNIIDARRKQERAIVIRQGQTEFRKKVLDAYDYKCAISENNVEEVLEAAHIFPYKGKETNTINNGILLRSDLHLLFDKKMIRINQDYIVQISPLLVNTVYKKYDGLKLSLPKDIQSYPDKKALIDHYDCCDF</sequence>
<reference evidence="2 3" key="1">
    <citation type="submission" date="2018-07" db="EMBL/GenBank/DDBJ databases">
        <title>Genome-based reclassification of Weissella jogaejeotgali as Weissella thailandensis.</title>
        <authorList>
            <person name="Chun J."/>
            <person name="Kim B.-Y."/>
            <person name="Kwak M.-J."/>
        </authorList>
    </citation>
    <scope>NUCLEOTIDE SEQUENCE [LARGE SCALE GENOMIC DNA]</scope>
    <source>
        <strain evidence="2 3">KCTC 3751</strain>
    </source>
</reference>
<accession>A0ABX9I6I5</accession>
<keyword evidence="2" id="KW-0378">Hydrolase</keyword>
<keyword evidence="2" id="KW-0255">Endonuclease</keyword>
<organism evidence="2 3">
    <name type="scientific">Weissella thailandensis</name>
    <dbReference type="NCBI Taxonomy" id="89061"/>
    <lineage>
        <taxon>Bacteria</taxon>
        <taxon>Bacillati</taxon>
        <taxon>Bacillota</taxon>
        <taxon>Bacilli</taxon>
        <taxon>Lactobacillales</taxon>
        <taxon>Lactobacillaceae</taxon>
        <taxon>Weissella</taxon>
    </lineage>
</organism>
<gene>
    <name evidence="2" type="ORF">DWV05_00070</name>
</gene>
<protein>
    <submittedName>
        <fullName evidence="2">HNH endonuclease</fullName>
    </submittedName>
</protein>
<keyword evidence="3" id="KW-1185">Reference proteome</keyword>
<dbReference type="RefSeq" id="WP_115470168.1">
    <property type="nucleotide sequence ID" value="NZ_BJEC01000005.1"/>
</dbReference>
<dbReference type="Proteomes" id="UP000254492">
    <property type="component" value="Unassembled WGS sequence"/>
</dbReference>
<evidence type="ECO:0000313" key="3">
    <source>
        <dbReference type="Proteomes" id="UP000254492"/>
    </source>
</evidence>
<keyword evidence="2" id="KW-0540">Nuclease</keyword>
<dbReference type="Pfam" id="PF13391">
    <property type="entry name" value="HNH_2"/>
    <property type="match status" value="1"/>
</dbReference>
<evidence type="ECO:0000259" key="1">
    <source>
        <dbReference type="Pfam" id="PF13391"/>
    </source>
</evidence>
<comment type="caution">
    <text evidence="2">The sequence shown here is derived from an EMBL/GenBank/DDBJ whole genome shotgun (WGS) entry which is preliminary data.</text>
</comment>
<dbReference type="EMBL" id="QRAY01000001">
    <property type="protein sequence ID" value="RDS60334.1"/>
    <property type="molecule type" value="Genomic_DNA"/>
</dbReference>